<dbReference type="EMBL" id="FMJB01000063">
    <property type="protein sequence ID" value="SCM69134.1"/>
    <property type="molecule type" value="Genomic_DNA"/>
</dbReference>
<dbReference type="Proteomes" id="UP000184085">
    <property type="component" value="Unassembled WGS sequence"/>
</dbReference>
<keyword evidence="4 7" id="KW-0472">Membrane</keyword>
<dbReference type="PROSITE" id="PS51257">
    <property type="entry name" value="PROKAR_LIPOPROTEIN"/>
    <property type="match status" value="1"/>
</dbReference>
<keyword evidence="5 7" id="KW-0975">Bacterial flagellum</keyword>
<keyword evidence="7" id="KW-0449">Lipoprotein</keyword>
<dbReference type="Pfam" id="PF02107">
    <property type="entry name" value="FlgH"/>
    <property type="match status" value="1"/>
</dbReference>
<organism evidence="8 9">
    <name type="scientific">Donghicola eburneus</name>
    <dbReference type="NCBI Taxonomy" id="393278"/>
    <lineage>
        <taxon>Bacteria</taxon>
        <taxon>Pseudomonadati</taxon>
        <taxon>Pseudomonadota</taxon>
        <taxon>Alphaproteobacteria</taxon>
        <taxon>Rhodobacterales</taxon>
        <taxon>Roseobacteraceae</taxon>
        <taxon>Donghicola</taxon>
    </lineage>
</organism>
<keyword evidence="8" id="KW-0282">Flagellum</keyword>
<dbReference type="PANTHER" id="PTHR34933:SF1">
    <property type="entry name" value="FLAGELLAR L-RING PROTEIN"/>
    <property type="match status" value="1"/>
</dbReference>
<dbReference type="GO" id="GO:0009279">
    <property type="term" value="C:cell outer membrane"/>
    <property type="evidence" value="ECO:0007669"/>
    <property type="project" value="UniProtKB-SubCell"/>
</dbReference>
<comment type="subunit">
    <text evidence="7">The basal body constitutes a major portion of the flagellar organelle and consists of four rings (L,P,S, and M) mounted on a central rod.</text>
</comment>
<keyword evidence="8" id="KW-0966">Cell projection</keyword>
<dbReference type="PANTHER" id="PTHR34933">
    <property type="entry name" value="FLAGELLAR L-RING PROTEIN"/>
    <property type="match status" value="1"/>
</dbReference>
<dbReference type="GO" id="GO:0009427">
    <property type="term" value="C:bacterial-type flagellum basal body, distal rod, L ring"/>
    <property type="evidence" value="ECO:0007669"/>
    <property type="project" value="InterPro"/>
</dbReference>
<dbReference type="HAMAP" id="MF_00415">
    <property type="entry name" value="FlgH"/>
    <property type="match status" value="1"/>
</dbReference>
<protein>
    <recommendedName>
        <fullName evidence="7">Flagellar L-ring protein</fullName>
    </recommendedName>
    <alternativeName>
        <fullName evidence="7">Basal body L-ring protein</fullName>
    </alternativeName>
</protein>
<accession>A0A1M4N536</accession>
<evidence type="ECO:0000256" key="7">
    <source>
        <dbReference type="HAMAP-Rule" id="MF_00415"/>
    </source>
</evidence>
<evidence type="ECO:0000256" key="3">
    <source>
        <dbReference type="ARBA" id="ARBA00022729"/>
    </source>
</evidence>
<keyword evidence="3 7" id="KW-0732">Signal</keyword>
<dbReference type="GO" id="GO:0071973">
    <property type="term" value="P:bacterial-type flagellum-dependent cell motility"/>
    <property type="evidence" value="ECO:0007669"/>
    <property type="project" value="InterPro"/>
</dbReference>
<keyword evidence="9" id="KW-1185">Reference proteome</keyword>
<comment type="similarity">
    <text evidence="2 7">Belongs to the FlgH family.</text>
</comment>
<evidence type="ECO:0000256" key="4">
    <source>
        <dbReference type="ARBA" id="ARBA00023136"/>
    </source>
</evidence>
<name>A0A1M4N536_9RHOB</name>
<keyword evidence="8" id="KW-0969">Cilium</keyword>
<dbReference type="RefSeq" id="WP_072708397.1">
    <property type="nucleotide sequence ID" value="NZ_FMJB01000063.1"/>
</dbReference>
<evidence type="ECO:0000313" key="9">
    <source>
        <dbReference type="Proteomes" id="UP000184085"/>
    </source>
</evidence>
<sequence length="222" mass="23110">MTLRFALIAGCAALTVAGCSQQIEENASANYAPVYPVEAPETASLMPTGGIYGNGSMGLFATDRKAASVGDILTVKLSERFAATKSQNASTSRSDEYGVNLPSILPLNFTGADLASGSESSFSGRGSASQSNSLTGRMSVNVVRVLPGGNLEIVGQKKLTLNNGDEYIRLTGIVRPSDISPDNIVESDRIANADIKYIGAGQLADAGKRGWLSRAINTASPF</sequence>
<reference evidence="9" key="1">
    <citation type="submission" date="2016-09" db="EMBL/GenBank/DDBJ databases">
        <authorList>
            <person name="Wibberg D."/>
        </authorList>
    </citation>
    <scope>NUCLEOTIDE SEQUENCE [LARGE SCALE GENOMIC DNA]</scope>
</reference>
<keyword evidence="6 7" id="KW-0998">Cell outer membrane</keyword>
<dbReference type="PRINTS" id="PR01008">
    <property type="entry name" value="FLGLRINGFLGH"/>
</dbReference>
<dbReference type="AlphaFoldDB" id="A0A1M4N536"/>
<evidence type="ECO:0000313" key="8">
    <source>
        <dbReference type="EMBL" id="SCM69134.1"/>
    </source>
</evidence>
<evidence type="ECO:0000256" key="1">
    <source>
        <dbReference type="ARBA" id="ARBA00002591"/>
    </source>
</evidence>
<gene>
    <name evidence="8" type="primary">flgH1</name>
    <name evidence="7" type="synonym">flgH</name>
    <name evidence="8" type="ORF">KARMA_3367</name>
</gene>
<evidence type="ECO:0000256" key="2">
    <source>
        <dbReference type="ARBA" id="ARBA00006929"/>
    </source>
</evidence>
<dbReference type="GO" id="GO:0003774">
    <property type="term" value="F:cytoskeletal motor activity"/>
    <property type="evidence" value="ECO:0007669"/>
    <property type="project" value="InterPro"/>
</dbReference>
<comment type="subcellular location">
    <subcellularLocation>
        <location evidence="7">Cell outer membrane</location>
        <topology evidence="7">Lipid-anchor</topology>
    </subcellularLocation>
    <subcellularLocation>
        <location evidence="7">Bacterial flagellum basal body</location>
    </subcellularLocation>
</comment>
<evidence type="ECO:0000256" key="5">
    <source>
        <dbReference type="ARBA" id="ARBA00023143"/>
    </source>
</evidence>
<comment type="function">
    <text evidence="1 7">Assembles around the rod to form the L-ring and probably protects the motor/basal body from shearing forces during rotation.</text>
</comment>
<evidence type="ECO:0000256" key="6">
    <source>
        <dbReference type="ARBA" id="ARBA00023237"/>
    </source>
</evidence>
<proteinExistence type="inferred from homology"/>
<dbReference type="InterPro" id="IPR000527">
    <property type="entry name" value="Flag_Lring"/>
</dbReference>